<dbReference type="Pfam" id="PF05190">
    <property type="entry name" value="MutS_IV"/>
    <property type="match status" value="1"/>
</dbReference>
<dbReference type="SUPFAM" id="SSF48334">
    <property type="entry name" value="DNA repair protein MutS, domain III"/>
    <property type="match status" value="1"/>
</dbReference>
<evidence type="ECO:0000313" key="13">
    <source>
        <dbReference type="Proteomes" id="UP000702544"/>
    </source>
</evidence>
<dbReference type="InterPro" id="IPR007860">
    <property type="entry name" value="DNA_mmatch_repair_MutS_con_dom"/>
</dbReference>
<evidence type="ECO:0000256" key="9">
    <source>
        <dbReference type="HAMAP-Rule" id="MF_00096"/>
    </source>
</evidence>
<dbReference type="InterPro" id="IPR016151">
    <property type="entry name" value="DNA_mismatch_repair_MutS_N"/>
</dbReference>
<dbReference type="GO" id="GO:0140664">
    <property type="term" value="F:ATP-dependent DNA damage sensor activity"/>
    <property type="evidence" value="ECO:0007669"/>
    <property type="project" value="InterPro"/>
</dbReference>
<feature type="domain" description="DNA mismatch repair proteins mutS family" evidence="11">
    <location>
        <begin position="685"/>
        <end position="701"/>
    </location>
</feature>
<evidence type="ECO:0000256" key="2">
    <source>
        <dbReference type="ARBA" id="ARBA00021982"/>
    </source>
</evidence>
<dbReference type="Gene3D" id="3.40.50.300">
    <property type="entry name" value="P-loop containing nucleotide triphosphate hydrolases"/>
    <property type="match status" value="1"/>
</dbReference>
<evidence type="ECO:0000256" key="8">
    <source>
        <dbReference type="ARBA" id="ARBA00024647"/>
    </source>
</evidence>
<dbReference type="InterPro" id="IPR007861">
    <property type="entry name" value="DNA_mismatch_repair_MutS_clamp"/>
</dbReference>
<evidence type="ECO:0000259" key="11">
    <source>
        <dbReference type="PROSITE" id="PS00486"/>
    </source>
</evidence>
<feature type="binding site" evidence="9">
    <location>
        <begin position="611"/>
        <end position="618"/>
    </location>
    <ligand>
        <name>ATP</name>
        <dbReference type="ChEBI" id="CHEBI:30616"/>
    </ligand>
</feature>
<dbReference type="Proteomes" id="UP000702544">
    <property type="component" value="Unassembled WGS sequence"/>
</dbReference>
<dbReference type="Gene3D" id="1.10.1420.10">
    <property type="match status" value="2"/>
</dbReference>
<comment type="caution">
    <text evidence="12">The sequence shown here is derived from an EMBL/GenBank/DDBJ whole genome shotgun (WGS) entry which is preliminary data.</text>
</comment>
<evidence type="ECO:0000256" key="7">
    <source>
        <dbReference type="ARBA" id="ARBA00023204"/>
    </source>
</evidence>
<dbReference type="PANTHER" id="PTHR11361:SF34">
    <property type="entry name" value="DNA MISMATCH REPAIR PROTEIN MSH1, MITOCHONDRIAL"/>
    <property type="match status" value="1"/>
</dbReference>
<evidence type="ECO:0000256" key="5">
    <source>
        <dbReference type="ARBA" id="ARBA00022840"/>
    </source>
</evidence>
<dbReference type="NCBIfam" id="TIGR01070">
    <property type="entry name" value="mutS1"/>
    <property type="match status" value="1"/>
</dbReference>
<dbReference type="Gene3D" id="3.40.1170.10">
    <property type="entry name" value="DNA repair protein MutS, domain I"/>
    <property type="match status" value="1"/>
</dbReference>
<evidence type="ECO:0000256" key="4">
    <source>
        <dbReference type="ARBA" id="ARBA00022763"/>
    </source>
</evidence>
<dbReference type="GO" id="GO:0003684">
    <property type="term" value="F:damaged DNA binding"/>
    <property type="evidence" value="ECO:0007669"/>
    <property type="project" value="UniProtKB-UniRule"/>
</dbReference>
<dbReference type="GO" id="GO:0005829">
    <property type="term" value="C:cytosol"/>
    <property type="evidence" value="ECO:0007669"/>
    <property type="project" value="TreeGrafter"/>
</dbReference>
<evidence type="ECO:0000256" key="3">
    <source>
        <dbReference type="ARBA" id="ARBA00022741"/>
    </source>
</evidence>
<keyword evidence="6 9" id="KW-0238">DNA-binding</keyword>
<protein>
    <recommendedName>
        <fullName evidence="2 9">DNA mismatch repair protein MutS</fullName>
    </recommendedName>
</protein>
<evidence type="ECO:0000313" key="12">
    <source>
        <dbReference type="EMBL" id="NIR75506.1"/>
    </source>
</evidence>
<dbReference type="InterPro" id="IPR027417">
    <property type="entry name" value="P-loop_NTPase"/>
</dbReference>
<dbReference type="PROSITE" id="PS00486">
    <property type="entry name" value="DNA_MISMATCH_REPAIR_2"/>
    <property type="match status" value="1"/>
</dbReference>
<dbReference type="Pfam" id="PF05188">
    <property type="entry name" value="MutS_II"/>
    <property type="match status" value="1"/>
</dbReference>
<comment type="similarity">
    <text evidence="1 9 10">Belongs to the DNA mismatch repair MutS family.</text>
</comment>
<dbReference type="EMBL" id="JAACAK010000083">
    <property type="protein sequence ID" value="NIR75506.1"/>
    <property type="molecule type" value="Genomic_DNA"/>
</dbReference>
<dbReference type="InterPro" id="IPR007695">
    <property type="entry name" value="DNA_mismatch_repair_MutS-lik_N"/>
</dbReference>
<evidence type="ECO:0000256" key="10">
    <source>
        <dbReference type="RuleBase" id="RU003756"/>
    </source>
</evidence>
<keyword evidence="7 9" id="KW-0234">DNA repair</keyword>
<dbReference type="InterPro" id="IPR036678">
    <property type="entry name" value="MutS_con_dom_sf"/>
</dbReference>
<dbReference type="Pfam" id="PF05192">
    <property type="entry name" value="MutS_III"/>
    <property type="match status" value="1"/>
</dbReference>
<dbReference type="InterPro" id="IPR045076">
    <property type="entry name" value="MutS"/>
</dbReference>
<dbReference type="InterPro" id="IPR036187">
    <property type="entry name" value="DNA_mismatch_repair_MutS_sf"/>
</dbReference>
<dbReference type="GO" id="GO:0006298">
    <property type="term" value="P:mismatch repair"/>
    <property type="evidence" value="ECO:0007669"/>
    <property type="project" value="UniProtKB-UniRule"/>
</dbReference>
<dbReference type="SUPFAM" id="SSF53150">
    <property type="entry name" value="DNA repair protein MutS, domain II"/>
    <property type="match status" value="1"/>
</dbReference>
<dbReference type="PIRSF" id="PIRSF037677">
    <property type="entry name" value="DNA_mis_repair_Msh6"/>
    <property type="match status" value="1"/>
</dbReference>
<dbReference type="CDD" id="cd03284">
    <property type="entry name" value="ABC_MutS1"/>
    <property type="match status" value="1"/>
</dbReference>
<dbReference type="NCBIfam" id="NF003810">
    <property type="entry name" value="PRK05399.1"/>
    <property type="match status" value="1"/>
</dbReference>
<dbReference type="InterPro" id="IPR000432">
    <property type="entry name" value="DNA_mismatch_repair_MutS_C"/>
</dbReference>
<reference evidence="12 13" key="1">
    <citation type="submission" date="2020-01" db="EMBL/GenBank/DDBJ databases">
        <title>Genomes assembled from Gulf of Kutch pelagic sediment metagenomes.</title>
        <authorList>
            <person name="Chandrashekar M."/>
            <person name="Mahajan M.S."/>
            <person name="Dave K.J."/>
            <person name="Vatsa P."/>
            <person name="Nathani N.M."/>
        </authorList>
    </citation>
    <scope>NUCLEOTIDE SEQUENCE [LARGE SCALE GENOMIC DNA]</scope>
    <source>
        <strain evidence="12">KS3-K002</strain>
    </source>
</reference>
<dbReference type="SMART" id="SM00533">
    <property type="entry name" value="MUTSd"/>
    <property type="match status" value="1"/>
</dbReference>
<evidence type="ECO:0000256" key="1">
    <source>
        <dbReference type="ARBA" id="ARBA00006271"/>
    </source>
</evidence>
<dbReference type="FunFam" id="3.40.50.300:FF:000870">
    <property type="entry name" value="MutS protein homolog 4"/>
    <property type="match status" value="1"/>
</dbReference>
<dbReference type="InterPro" id="IPR007696">
    <property type="entry name" value="DNA_mismatch_repair_MutS_core"/>
</dbReference>
<accession>A0AAE4ZBW4</accession>
<keyword evidence="3 9" id="KW-0547">Nucleotide-binding</keyword>
<gene>
    <name evidence="9 12" type="primary">mutS</name>
    <name evidence="12" type="ORF">GWO12_10435</name>
</gene>
<dbReference type="GO" id="GO:0030983">
    <property type="term" value="F:mismatched DNA binding"/>
    <property type="evidence" value="ECO:0007669"/>
    <property type="project" value="InterPro"/>
</dbReference>
<organism evidence="12 13">
    <name type="scientific">Candidatus Kutchimonas denitrificans</name>
    <dbReference type="NCBI Taxonomy" id="3056748"/>
    <lineage>
        <taxon>Bacteria</taxon>
        <taxon>Pseudomonadati</taxon>
        <taxon>Gemmatimonadota</taxon>
        <taxon>Gemmatimonadia</taxon>
        <taxon>Candidatus Palauibacterales</taxon>
        <taxon>Candidatus Palauibacteraceae</taxon>
        <taxon>Candidatus Kutchimonas</taxon>
    </lineage>
</organism>
<keyword evidence="4 9" id="KW-0227">DNA damage</keyword>
<dbReference type="SMART" id="SM00534">
    <property type="entry name" value="MUTSac"/>
    <property type="match status" value="1"/>
</dbReference>
<dbReference type="HAMAP" id="MF_00096">
    <property type="entry name" value="MutS"/>
    <property type="match status" value="1"/>
</dbReference>
<dbReference type="InterPro" id="IPR005748">
    <property type="entry name" value="DNA_mismatch_repair_MutS"/>
</dbReference>
<dbReference type="Pfam" id="PF01624">
    <property type="entry name" value="MutS_I"/>
    <property type="match status" value="1"/>
</dbReference>
<dbReference type="AlphaFoldDB" id="A0AAE4ZBW4"/>
<keyword evidence="5 9" id="KW-0067">ATP-binding</keyword>
<name>A0AAE4ZBW4_9BACT</name>
<dbReference type="PANTHER" id="PTHR11361">
    <property type="entry name" value="DNA MISMATCH REPAIR PROTEIN MUTS FAMILY MEMBER"/>
    <property type="match status" value="1"/>
</dbReference>
<dbReference type="Gene3D" id="3.30.420.110">
    <property type="entry name" value="MutS, connector domain"/>
    <property type="match status" value="1"/>
</dbReference>
<proteinExistence type="inferred from homology"/>
<dbReference type="InterPro" id="IPR017261">
    <property type="entry name" value="DNA_mismatch_repair_MutS/MSH"/>
</dbReference>
<dbReference type="Pfam" id="PF00488">
    <property type="entry name" value="MutS_V"/>
    <property type="match status" value="1"/>
</dbReference>
<dbReference type="SUPFAM" id="SSF52540">
    <property type="entry name" value="P-loop containing nucleoside triphosphate hydrolases"/>
    <property type="match status" value="1"/>
</dbReference>
<dbReference type="SUPFAM" id="SSF55271">
    <property type="entry name" value="DNA repair protein MutS, domain I"/>
    <property type="match status" value="1"/>
</dbReference>
<sequence>MRQYLEIKERHGDAILFFQVGDFYEMFFDDAVQASQLLNLTLTSRNNGEAAEVPLAGVPMKAAQEYVEKLIRMGHRVAICQQVEDASQTQNLVRREVVETITPGAVLSDSLLSADRNNFMAALAGAPDADALGLAWADISTGEFACAVVSRFELESELDRIDARELVLPRSWECEGAGPELPPLPLTPREDWCFDGDIAADNIRRHFGIRSLSSLGLTEAGDELAVRAAGALLGYLLEVQPGGGEQLRPPQMERGAGALYMDEMTRRNLEVIRPMRPESDGTSLLDVIDATLTPMGGRLLRSWLLRPLAEVAAIRRRLAAVDELHRDGARRKAVRESLRAVRDLERLAGKVAAARAAPRDLLALAGSLRAAPEVLEALGAAESDELGHVASGYDPVPDMAELLERAIDPDAPAALADGGVIRTGYSSELDELRSLRDGAVSWIADLQSSERERTKIGSLKVGYNKVFGYYIEVSKANLDKVPEDYQRRQTLTNAERFITPELKEWESKVLSAEERIGELEGALFREVRERVAAEVDRLQELASRIARIDVFSALAHVADRNAYVRPQVDDDDRIDIRAGRHPVVEQMMPRERFVPNDVRLDRSERLIILTGPNMAGKSTILRQVGLITLLAQIGSFVPADAATIGVTDRIFTRVGASDNIALGHSTFMVEMIETAAILNGATERSLVLLDEIGRGTSTYDGVSIAWAVTEYVHERIGAKTIFATHYHELTQICDLLPTAAAWNVAVKEVGDEIVFLRRLEPGGADRSYGVQVARLAGLPREVIARARQILLDLEGVERESAPDPGAVGRRGRLPDSANREQLSLFRAAPESPALQRLRSLKPEEMTPLEALNALAELRDLLEDA</sequence>
<evidence type="ECO:0000256" key="6">
    <source>
        <dbReference type="ARBA" id="ARBA00023125"/>
    </source>
</evidence>
<comment type="function">
    <text evidence="8 9">This protein is involved in the repair of mismatches in DNA. It is possible that it carries out the mismatch recognition step. This protein has a weak ATPase activity.</text>
</comment>
<dbReference type="GO" id="GO:0005524">
    <property type="term" value="F:ATP binding"/>
    <property type="evidence" value="ECO:0007669"/>
    <property type="project" value="UniProtKB-UniRule"/>
</dbReference>